<keyword evidence="2" id="KW-1185">Reference proteome</keyword>
<gene>
    <name evidence="1" type="ORF">K1T71_007245</name>
</gene>
<proteinExistence type="predicted"/>
<evidence type="ECO:0000313" key="1">
    <source>
        <dbReference type="EMBL" id="KAJ0177236.1"/>
    </source>
</evidence>
<dbReference type="Proteomes" id="UP000824533">
    <property type="component" value="Linkage Group LG12"/>
</dbReference>
<name>A0ACC1D061_9NEOP</name>
<reference evidence="1 2" key="1">
    <citation type="journal article" date="2021" name="Front. Genet.">
        <title>Chromosome-Level Genome Assembly Reveals Significant Gene Expansion in the Toll and IMD Signaling Pathways of Dendrolimus kikuchii.</title>
        <authorList>
            <person name="Zhou J."/>
            <person name="Wu P."/>
            <person name="Xiong Z."/>
            <person name="Liu N."/>
            <person name="Zhao N."/>
            <person name="Ji M."/>
            <person name="Qiu Y."/>
            <person name="Yang B."/>
        </authorList>
    </citation>
    <scope>NUCLEOTIDE SEQUENCE [LARGE SCALE GENOMIC DNA]</scope>
    <source>
        <strain evidence="1">Ann1</strain>
    </source>
</reference>
<accession>A0ACC1D061</accession>
<sequence>MKLPLNIILAPILKPYLTNTRTFCKNPVFGLSEFYTYFYATLGLIISANHLKKHLGETPSNVEVKNNLNHNVMLIHDLKIIATSMGIFQYACLLFGCFTENPALFLPHLTGQLLVVFVKIVNALLLLTHMNLKSIAQLGCKVPAIMLLTFNWLQEFCVFRQHLCVCDL</sequence>
<comment type="caution">
    <text evidence="1">The sequence shown here is derived from an EMBL/GenBank/DDBJ whole genome shotgun (WGS) entry which is preliminary data.</text>
</comment>
<organism evidence="1 2">
    <name type="scientific">Dendrolimus kikuchii</name>
    <dbReference type="NCBI Taxonomy" id="765133"/>
    <lineage>
        <taxon>Eukaryota</taxon>
        <taxon>Metazoa</taxon>
        <taxon>Ecdysozoa</taxon>
        <taxon>Arthropoda</taxon>
        <taxon>Hexapoda</taxon>
        <taxon>Insecta</taxon>
        <taxon>Pterygota</taxon>
        <taxon>Neoptera</taxon>
        <taxon>Endopterygota</taxon>
        <taxon>Lepidoptera</taxon>
        <taxon>Glossata</taxon>
        <taxon>Ditrysia</taxon>
        <taxon>Bombycoidea</taxon>
        <taxon>Lasiocampidae</taxon>
        <taxon>Dendrolimus</taxon>
    </lineage>
</organism>
<evidence type="ECO:0000313" key="2">
    <source>
        <dbReference type="Proteomes" id="UP000824533"/>
    </source>
</evidence>
<dbReference type="EMBL" id="CM034398">
    <property type="protein sequence ID" value="KAJ0177236.1"/>
    <property type="molecule type" value="Genomic_DNA"/>
</dbReference>
<protein>
    <submittedName>
        <fullName evidence="1">Uncharacterized protein</fullName>
    </submittedName>
</protein>